<dbReference type="PANTHER" id="PTHR16062:SF21">
    <property type="entry name" value="CHROMATIN STRUCTURE-REMODELING COMPLEX SUBUNIT RSC1-RELATED"/>
    <property type="match status" value="1"/>
</dbReference>
<evidence type="ECO:0000256" key="6">
    <source>
        <dbReference type="ARBA" id="ARBA00023117"/>
    </source>
</evidence>
<evidence type="ECO:0000256" key="4">
    <source>
        <dbReference type="ARBA" id="ARBA00022853"/>
    </source>
</evidence>
<dbReference type="SMART" id="SM00439">
    <property type="entry name" value="BAH"/>
    <property type="match status" value="1"/>
</dbReference>
<dbReference type="GO" id="GO:0003682">
    <property type="term" value="F:chromatin binding"/>
    <property type="evidence" value="ECO:0007669"/>
    <property type="project" value="InterPro"/>
</dbReference>
<evidence type="ECO:0000256" key="1">
    <source>
        <dbReference type="ARBA" id="ARBA00004123"/>
    </source>
</evidence>
<sequence>MCSQRLALKFKEKQNIPKINRVSFQRRKQQYRMSTEKERKKLATRLQSVFEGIYHLKDAHGRLISETFQRLPLRTGTDYYKIIKNPVSLHGIGRSIKKHFYTRAQDFINQLVQITWNARVYNVKSSIIYEHALILNQYIIDKIIPKLSNEKNVPDSRYLHYPDLGPLPEDDSSALSYKNNQQFTSEGHEEEEEEDGDDGDAYEEDYNEYGSNVNASIRNSVYAQPNDQHYQALLANNTLTNRLHLKTSPSPYQSHHATKQESGIRRGRPPIIDKPYETRIKLILKHFKKLRHPNDPNHPLTFYFDRLLDPKTYGNYYQIIRHPISLNEIRAKVRARKYHTVDEFIGDLNLMFQNTKMYFANDQLNSMYQDCLLFEAEANNIINYELSRPEKELLVANTPGGDGIIRIPLDSIEINGHTYVIGDWVLINNASDPERPTVGQIFRLWATEDGTKYTNVCWYYRPEQTCHRYDRLFFMNEVCKTGQYRDHLASEIVGPCYVIFLTRYQKGDLPEGVIAEGCPWFICEFRYNENSHVFNRIRTWKACLPDEIRDKPEQPLIPLNEPRRLIKYESPIKGLLSDGVDTSMPIPDATPGIHPNTPPIVGSVYLREPVEDDELGQYSTSPNVVPSIENDDPVSGRKAYIFTPVSQLKMVGTYPSSFSNNTSGLNTPVYHNQTSHDTDGDRSYISSVNRYRQLLQQQQQQQQQLQYEKSKIEPRRGITPTTSGGAHANSLVATYHTSTSTYSSMLTGGILSYTTIDENSLADVSESLNQKRRKIDEETSQCEIVWYRAPPLNLSRKILNSNITELGHSAKYLAWKLGHS</sequence>
<evidence type="ECO:0000256" key="7">
    <source>
        <dbReference type="ARBA" id="ARBA00023163"/>
    </source>
</evidence>
<evidence type="ECO:0000256" key="10">
    <source>
        <dbReference type="PROSITE-ProRule" id="PRU00035"/>
    </source>
</evidence>
<keyword evidence="15" id="KW-1185">Reference proteome</keyword>
<dbReference type="GO" id="GO:0016586">
    <property type="term" value="C:RSC-type complex"/>
    <property type="evidence" value="ECO:0007669"/>
    <property type="project" value="InterPro"/>
</dbReference>
<dbReference type="InterPro" id="IPR001487">
    <property type="entry name" value="Bromodomain"/>
</dbReference>
<name>G8YDQ6_PICSO</name>
<evidence type="ECO:0000256" key="2">
    <source>
        <dbReference type="ARBA" id="ARBA00022553"/>
    </source>
</evidence>
<dbReference type="Pfam" id="PF01426">
    <property type="entry name" value="BAH"/>
    <property type="match status" value="1"/>
</dbReference>
<accession>G8YDQ6</accession>
<evidence type="ECO:0000256" key="8">
    <source>
        <dbReference type="ARBA" id="ARBA00023242"/>
    </source>
</evidence>
<feature type="domain" description="Bromo" evidence="12">
    <location>
        <begin position="78"/>
        <end position="129"/>
    </location>
</feature>
<dbReference type="AlphaFoldDB" id="G8YDQ6"/>
<dbReference type="Gene3D" id="1.20.920.10">
    <property type="entry name" value="Bromodomain-like"/>
    <property type="match status" value="2"/>
</dbReference>
<evidence type="ECO:0000256" key="5">
    <source>
        <dbReference type="ARBA" id="ARBA00023015"/>
    </source>
</evidence>
<dbReference type="InterPro" id="IPR037382">
    <property type="entry name" value="Rsc/polybromo"/>
</dbReference>
<dbReference type="Gene3D" id="2.30.30.490">
    <property type="match status" value="1"/>
</dbReference>
<keyword evidence="6 10" id="KW-0103">Bromodomain</keyword>
<dbReference type="OMA" id="PPYWYLG"/>
<feature type="region of interest" description="Disordered" evidence="11">
    <location>
        <begin position="244"/>
        <end position="271"/>
    </location>
</feature>
<evidence type="ECO:0000313" key="14">
    <source>
        <dbReference type="EMBL" id="CCE83087.1"/>
    </source>
</evidence>
<dbReference type="PROSITE" id="PS50014">
    <property type="entry name" value="BROMODOMAIN_2"/>
    <property type="match status" value="2"/>
</dbReference>
<dbReference type="InterPro" id="IPR036427">
    <property type="entry name" value="Bromodomain-like_sf"/>
</dbReference>
<proteinExistence type="inferred from homology"/>
<keyword evidence="8" id="KW-0539">Nucleus</keyword>
<evidence type="ECO:0000256" key="3">
    <source>
        <dbReference type="ARBA" id="ARBA00022737"/>
    </source>
</evidence>
<evidence type="ECO:0000313" key="15">
    <source>
        <dbReference type="Proteomes" id="UP000005222"/>
    </source>
</evidence>
<dbReference type="FunFam" id="2.30.30.490:FF:000016">
    <property type="entry name" value="RSC complex member"/>
    <property type="match status" value="1"/>
</dbReference>
<dbReference type="Pfam" id="PF00439">
    <property type="entry name" value="Bromodomain"/>
    <property type="match status" value="2"/>
</dbReference>
<evidence type="ECO:0000256" key="9">
    <source>
        <dbReference type="ARBA" id="ARBA00061403"/>
    </source>
</evidence>
<feature type="compositionally biased region" description="Acidic residues" evidence="11">
    <location>
        <begin position="188"/>
        <end position="206"/>
    </location>
</feature>
<dbReference type="FunCoup" id="G8YDQ6">
    <property type="interactions" value="578"/>
</dbReference>
<organism evidence="14 15">
    <name type="scientific">Pichia sorbitophila (strain ATCC MYA-4447 / BCRC 22081 / CBS 7064 / NBRC 10061 / NRRL Y-12695)</name>
    <name type="common">Hybrid yeast</name>
    <dbReference type="NCBI Taxonomy" id="559304"/>
    <lineage>
        <taxon>Eukaryota</taxon>
        <taxon>Fungi</taxon>
        <taxon>Dikarya</taxon>
        <taxon>Ascomycota</taxon>
        <taxon>Saccharomycotina</taxon>
        <taxon>Pichiomycetes</taxon>
        <taxon>Debaryomycetaceae</taxon>
        <taxon>Millerozyma</taxon>
    </lineage>
</organism>
<gene>
    <name evidence="14" type="primary">Piso0_002863</name>
    <name evidence="14" type="ORF">GNLVRS01_PISO0J21239g</name>
</gene>
<dbReference type="InterPro" id="IPR043151">
    <property type="entry name" value="BAH_sf"/>
</dbReference>
<keyword evidence="2" id="KW-0597">Phosphoprotein</keyword>
<evidence type="ECO:0000256" key="11">
    <source>
        <dbReference type="SAM" id="MobiDB-lite"/>
    </source>
</evidence>
<reference evidence="14 15" key="1">
    <citation type="journal article" date="2012" name="G3 (Bethesda)">
        <title>Pichia sorbitophila, an interspecies yeast hybrid reveals early steps of genome resolution following polyploidization.</title>
        <authorList>
            <person name="Leh Louis V."/>
            <person name="Despons L."/>
            <person name="Friedrich A."/>
            <person name="Martin T."/>
            <person name="Durrens P."/>
            <person name="Casaregola S."/>
            <person name="Neuveglise C."/>
            <person name="Fairhead C."/>
            <person name="Marck C."/>
            <person name="Cruz J.A."/>
            <person name="Straub M.L."/>
            <person name="Kugler V."/>
            <person name="Sacerdot C."/>
            <person name="Uzunov Z."/>
            <person name="Thierry A."/>
            <person name="Weiss S."/>
            <person name="Bleykasten C."/>
            <person name="De Montigny J."/>
            <person name="Jacques N."/>
            <person name="Jung P."/>
            <person name="Lemaire M."/>
            <person name="Mallet S."/>
            <person name="Morel G."/>
            <person name="Richard G.F."/>
            <person name="Sarkar A."/>
            <person name="Savel G."/>
            <person name="Schacherer J."/>
            <person name="Seret M.L."/>
            <person name="Talla E."/>
            <person name="Samson G."/>
            <person name="Jubin C."/>
            <person name="Poulain J."/>
            <person name="Vacherie B."/>
            <person name="Barbe V."/>
            <person name="Pelletier E."/>
            <person name="Sherman D.J."/>
            <person name="Westhof E."/>
            <person name="Weissenbach J."/>
            <person name="Baret P.V."/>
            <person name="Wincker P."/>
            <person name="Gaillardin C."/>
            <person name="Dujon B."/>
            <person name="Souciet J.L."/>
        </authorList>
    </citation>
    <scope>NUCLEOTIDE SEQUENCE [LARGE SCALE GENOMIC DNA]</scope>
    <source>
        <strain evidence="15">ATCC MYA-4447 / BCRC 22081 / CBS 7064 / NBRC 10061 / NRRL Y-12695</strain>
    </source>
</reference>
<dbReference type="eggNOG" id="KOG1827">
    <property type="taxonomic scope" value="Eukaryota"/>
</dbReference>
<dbReference type="PROSITE" id="PS51038">
    <property type="entry name" value="BAH"/>
    <property type="match status" value="1"/>
</dbReference>
<dbReference type="HOGENOM" id="CLU_007728_2_1_1"/>
<dbReference type="InterPro" id="IPR001025">
    <property type="entry name" value="BAH_dom"/>
</dbReference>
<dbReference type="PRINTS" id="PR00503">
    <property type="entry name" value="BROMODOMAIN"/>
</dbReference>
<evidence type="ECO:0000259" key="12">
    <source>
        <dbReference type="PROSITE" id="PS50014"/>
    </source>
</evidence>
<feature type="domain" description="Bromo" evidence="12">
    <location>
        <begin position="296"/>
        <end position="366"/>
    </location>
</feature>
<dbReference type="STRING" id="559304.G8YDQ6"/>
<feature type="region of interest" description="Disordered" evidence="11">
    <location>
        <begin position="181"/>
        <end position="206"/>
    </location>
</feature>
<dbReference type="GO" id="GO:0006338">
    <property type="term" value="P:chromatin remodeling"/>
    <property type="evidence" value="ECO:0007669"/>
    <property type="project" value="InterPro"/>
</dbReference>
<protein>
    <submittedName>
        <fullName evidence="14">Piso0_002863 protein</fullName>
    </submittedName>
</protein>
<dbReference type="InParanoid" id="G8YDQ6"/>
<dbReference type="EMBL" id="FO082050">
    <property type="protein sequence ID" value="CCE83087.1"/>
    <property type="molecule type" value="Genomic_DNA"/>
</dbReference>
<dbReference type="GO" id="GO:0006368">
    <property type="term" value="P:transcription elongation by RNA polymerase II"/>
    <property type="evidence" value="ECO:0007669"/>
    <property type="project" value="TreeGrafter"/>
</dbReference>
<keyword evidence="5" id="KW-0805">Transcription regulation</keyword>
<comment type="similarity">
    <text evidence="9">Belongs to the RSC1 family.</text>
</comment>
<keyword evidence="3" id="KW-0677">Repeat</keyword>
<keyword evidence="4" id="KW-0156">Chromatin regulator</keyword>
<dbReference type="SUPFAM" id="SSF47370">
    <property type="entry name" value="Bromodomain"/>
    <property type="match status" value="2"/>
</dbReference>
<feature type="domain" description="BAH" evidence="13">
    <location>
        <begin position="417"/>
        <end position="538"/>
    </location>
</feature>
<dbReference type="OrthoDB" id="1742084at2759"/>
<dbReference type="Proteomes" id="UP000005222">
    <property type="component" value="Chromosome J"/>
</dbReference>
<dbReference type="InterPro" id="IPR035700">
    <property type="entry name" value="Rsc1/Rsc2_Bromo"/>
</dbReference>
<dbReference type="CDD" id="cd04717">
    <property type="entry name" value="BAH_polybromo"/>
    <property type="match status" value="1"/>
</dbReference>
<evidence type="ECO:0000259" key="13">
    <source>
        <dbReference type="PROSITE" id="PS51038"/>
    </source>
</evidence>
<dbReference type="PANTHER" id="PTHR16062">
    <property type="entry name" value="SWI/SNF-RELATED"/>
    <property type="match status" value="1"/>
</dbReference>
<dbReference type="CDD" id="cd05521">
    <property type="entry name" value="Bromo_Rsc1_2_I"/>
    <property type="match status" value="1"/>
</dbReference>
<dbReference type="SMART" id="SM00297">
    <property type="entry name" value="BROMO"/>
    <property type="match status" value="2"/>
</dbReference>
<keyword evidence="7" id="KW-0804">Transcription</keyword>
<comment type="subcellular location">
    <subcellularLocation>
        <location evidence="1">Nucleus</location>
    </subcellularLocation>
</comment>